<accession>A0A0D2NAT5</accession>
<evidence type="ECO:0000313" key="3">
    <source>
        <dbReference type="Proteomes" id="UP000054270"/>
    </source>
</evidence>
<dbReference type="InterPro" id="IPR052979">
    <property type="entry name" value="Adenylate-forming_domain"/>
</dbReference>
<evidence type="ECO:0008006" key="4">
    <source>
        <dbReference type="Google" id="ProtNLM"/>
    </source>
</evidence>
<dbReference type="OMA" id="ITYRIWE"/>
<protein>
    <recommendedName>
        <fullName evidence="4">AMP-dependent synthetase/ligase domain-containing protein</fullName>
    </recommendedName>
</protein>
<dbReference type="InterPro" id="IPR039261">
    <property type="entry name" value="FNR_nucleotide-bd"/>
</dbReference>
<name>A0A0D2NAT5_HYPSF</name>
<dbReference type="Proteomes" id="UP000054270">
    <property type="component" value="Unassembled WGS sequence"/>
</dbReference>
<feature type="transmembrane region" description="Helical" evidence="1">
    <location>
        <begin position="222"/>
        <end position="240"/>
    </location>
</feature>
<dbReference type="EMBL" id="KN817625">
    <property type="protein sequence ID" value="KJA16264.1"/>
    <property type="molecule type" value="Genomic_DNA"/>
</dbReference>
<evidence type="ECO:0000313" key="2">
    <source>
        <dbReference type="EMBL" id="KJA16264.1"/>
    </source>
</evidence>
<feature type="transmembrane region" description="Helical" evidence="1">
    <location>
        <begin position="70"/>
        <end position="87"/>
    </location>
</feature>
<sequence>MEKNVDLEKTTCTENFDNAISVIESEASEPVILKPREFDTQPSRDILPEKTGSKVSRYLFFNFFSTYRKIFTVIFIANLATFIALIVKNKGAPLITDVASASSANLMICILFRQENFVNLCYEIAVSVPHSLPVQIRQRLAKVFHYGGAHSGSGTSAVVWFILYVALATREFIQNPSIDTRNNLILSYIIIVMFSTILAAAHPRFRVLFHDYFEAGHRYSGWIALITFWIHNGLVGRVAARQQGINTGLYFAKSPNFWFFCVSTSCTLLSWSRLRRHKVYPEILSDHAIRLHFKYRPMQPFYGLKVSTKPLLEWHAFATIPDEDESGKINGFSVVVSNAGDWTRETIKNPPTKLWIRGYPLHGLLYTSRLFKKIVVVATGSGIGPCLSLLYANVTPRRVLWSTPNPQTTYGPKIMNAVLKADPDAVVWNTKTLGRPDMVALTYRLVLDSNAEAVFIISNPKLTRKVVYGMQTRGIPAYGAIFDS</sequence>
<organism evidence="2 3">
    <name type="scientific">Hypholoma sublateritium (strain FD-334 SS-4)</name>
    <dbReference type="NCBI Taxonomy" id="945553"/>
    <lineage>
        <taxon>Eukaryota</taxon>
        <taxon>Fungi</taxon>
        <taxon>Dikarya</taxon>
        <taxon>Basidiomycota</taxon>
        <taxon>Agaricomycotina</taxon>
        <taxon>Agaricomycetes</taxon>
        <taxon>Agaricomycetidae</taxon>
        <taxon>Agaricales</taxon>
        <taxon>Agaricineae</taxon>
        <taxon>Strophariaceae</taxon>
        <taxon>Hypholoma</taxon>
    </lineage>
</organism>
<dbReference type="SUPFAM" id="SSF52343">
    <property type="entry name" value="Ferredoxin reductase-like, C-terminal NADP-linked domain"/>
    <property type="match status" value="1"/>
</dbReference>
<feature type="transmembrane region" description="Helical" evidence="1">
    <location>
        <begin position="185"/>
        <end position="201"/>
    </location>
</feature>
<dbReference type="OrthoDB" id="3142841at2759"/>
<feature type="transmembrane region" description="Helical" evidence="1">
    <location>
        <begin position="256"/>
        <end position="274"/>
    </location>
</feature>
<dbReference type="AlphaFoldDB" id="A0A0D2NAT5"/>
<feature type="transmembrane region" description="Helical" evidence="1">
    <location>
        <begin position="143"/>
        <end position="165"/>
    </location>
</feature>
<evidence type="ECO:0000256" key="1">
    <source>
        <dbReference type="SAM" id="Phobius"/>
    </source>
</evidence>
<reference evidence="3" key="1">
    <citation type="submission" date="2014-04" db="EMBL/GenBank/DDBJ databases">
        <title>Evolutionary Origins and Diversification of the Mycorrhizal Mutualists.</title>
        <authorList>
            <consortium name="DOE Joint Genome Institute"/>
            <consortium name="Mycorrhizal Genomics Consortium"/>
            <person name="Kohler A."/>
            <person name="Kuo A."/>
            <person name="Nagy L.G."/>
            <person name="Floudas D."/>
            <person name="Copeland A."/>
            <person name="Barry K.W."/>
            <person name="Cichocki N."/>
            <person name="Veneault-Fourrey C."/>
            <person name="LaButti K."/>
            <person name="Lindquist E.A."/>
            <person name="Lipzen A."/>
            <person name="Lundell T."/>
            <person name="Morin E."/>
            <person name="Murat C."/>
            <person name="Riley R."/>
            <person name="Ohm R."/>
            <person name="Sun H."/>
            <person name="Tunlid A."/>
            <person name="Henrissat B."/>
            <person name="Grigoriev I.V."/>
            <person name="Hibbett D.S."/>
            <person name="Martin F."/>
        </authorList>
    </citation>
    <scope>NUCLEOTIDE SEQUENCE [LARGE SCALE GENOMIC DNA]</scope>
    <source>
        <strain evidence="3">FD-334 SS-4</strain>
    </source>
</reference>
<keyword evidence="1" id="KW-0812">Transmembrane</keyword>
<keyword evidence="1" id="KW-0472">Membrane</keyword>
<proteinExistence type="predicted"/>
<dbReference type="PANTHER" id="PTHR33927">
    <property type="entry name" value="TRANSMEMBRANE PROTEIN"/>
    <property type="match status" value="1"/>
</dbReference>
<dbReference type="STRING" id="945553.A0A0D2NAT5"/>
<keyword evidence="3" id="KW-1185">Reference proteome</keyword>
<keyword evidence="1" id="KW-1133">Transmembrane helix</keyword>
<dbReference type="PANTHER" id="PTHR33927:SF5">
    <property type="entry name" value="ENZYME, PUTATIVE (AFU_ORTHOLOGUE AFUA_8G01222)-RELATED"/>
    <property type="match status" value="1"/>
</dbReference>
<gene>
    <name evidence="2" type="ORF">HYPSUDRAFT_171695</name>
</gene>